<reference evidence="8" key="1">
    <citation type="submission" date="2013-10" db="EMBL/GenBank/DDBJ databases">
        <title>Genomic analysis of the causative agents of coccidiosis in chickens.</title>
        <authorList>
            <person name="Reid A.J."/>
            <person name="Blake D."/>
            <person name="Billington K."/>
            <person name="Browne H."/>
            <person name="Dunn M."/>
            <person name="Hung S."/>
            <person name="Kawahara F."/>
            <person name="Miranda-Saavedra D."/>
            <person name="Mourier T."/>
            <person name="Nagra H."/>
            <person name="Otto T.D."/>
            <person name="Rawlings N."/>
            <person name="Sanchez A."/>
            <person name="Sanders M."/>
            <person name="Subramaniam C."/>
            <person name="Tay Y."/>
            <person name="Dear P."/>
            <person name="Doerig C."/>
            <person name="Gruber A."/>
            <person name="Parkinson J."/>
            <person name="Shirley M."/>
            <person name="Wan K.L."/>
            <person name="Berriman M."/>
            <person name="Tomley F."/>
            <person name="Pain A."/>
        </authorList>
    </citation>
    <scope>NUCLEOTIDE SEQUENCE [LARGE SCALE GENOMIC DNA]</scope>
    <source>
        <strain evidence="8">Houghton</strain>
    </source>
</reference>
<evidence type="ECO:0000256" key="6">
    <source>
        <dbReference type="PIRSR" id="PIRSR000097-3"/>
    </source>
</evidence>
<dbReference type="InterPro" id="IPR023210">
    <property type="entry name" value="NADP_OxRdtase_dom"/>
</dbReference>
<evidence type="ECO:0000256" key="1">
    <source>
        <dbReference type="ARBA" id="ARBA00007905"/>
    </source>
</evidence>
<evidence type="ECO:0000256" key="4">
    <source>
        <dbReference type="PIRSR" id="PIRSR000097-1"/>
    </source>
</evidence>
<accession>U6GJ66</accession>
<dbReference type="EMBL" id="HG671173">
    <property type="protein sequence ID" value="CDI80286.1"/>
    <property type="molecule type" value="Genomic_DNA"/>
</dbReference>
<feature type="active site" description="Proton donor" evidence="4">
    <location>
        <position position="63"/>
    </location>
</feature>
<organism evidence="8 9">
    <name type="scientific">Eimeria acervulina</name>
    <name type="common">Coccidian parasite</name>
    <dbReference type="NCBI Taxonomy" id="5801"/>
    <lineage>
        <taxon>Eukaryota</taxon>
        <taxon>Sar</taxon>
        <taxon>Alveolata</taxon>
        <taxon>Apicomplexa</taxon>
        <taxon>Conoidasida</taxon>
        <taxon>Coccidia</taxon>
        <taxon>Eucoccidiorida</taxon>
        <taxon>Eimeriorina</taxon>
        <taxon>Eimeriidae</taxon>
        <taxon>Eimeria</taxon>
    </lineage>
</organism>
<dbReference type="GO" id="GO:0016616">
    <property type="term" value="F:oxidoreductase activity, acting on the CH-OH group of donors, NAD or NADP as acceptor"/>
    <property type="evidence" value="ECO:0007669"/>
    <property type="project" value="UniProtKB-ARBA"/>
</dbReference>
<dbReference type="VEuPathDB" id="ToxoDB:EAH_00014410"/>
<dbReference type="Gene3D" id="3.20.20.100">
    <property type="entry name" value="NADP-dependent oxidoreductase domain"/>
    <property type="match status" value="1"/>
</dbReference>
<dbReference type="AlphaFoldDB" id="U6GJ66"/>
<dbReference type="GeneID" id="25269511"/>
<dbReference type="PIRSF" id="PIRSF000097">
    <property type="entry name" value="AKR"/>
    <property type="match status" value="1"/>
</dbReference>
<evidence type="ECO:0000256" key="5">
    <source>
        <dbReference type="PIRSR" id="PIRSR000097-2"/>
    </source>
</evidence>
<keyword evidence="3" id="KW-0560">Oxidoreductase</keyword>
<sequence length="286" mass="31990">MSSRPNLAGVDLLATAKCRTLHNGVKLPMIGLGTWRLRGDRLRSGVFGALNERYALIDSAAAYGNEEEIRELLKEAGNPRVFITSKLQPGDAQGTEAVLKAFERTIERLGVKQLDLYLIHWPVFSRSVVKGSFLIQFSSMVRAIGVSNFLVHHIEHLMEDGAKIMPMVNQIEWHPMCWVPDLIPYAARHNIVLQAYSSLGSGENFLLDHEVVKQIAKEINQPPSVVLLRWPVQQGLVVIPCSTSQAHLRENLNALDAELSEDQMKRLCAIREGASHRVCWDPKMVA</sequence>
<dbReference type="PANTHER" id="PTHR43827">
    <property type="entry name" value="2,5-DIKETO-D-GLUCONIC ACID REDUCTASE"/>
    <property type="match status" value="1"/>
</dbReference>
<dbReference type="SUPFAM" id="SSF51430">
    <property type="entry name" value="NAD(P)-linked oxidoreductase"/>
    <property type="match status" value="1"/>
</dbReference>
<evidence type="ECO:0000256" key="3">
    <source>
        <dbReference type="ARBA" id="ARBA00023002"/>
    </source>
</evidence>
<dbReference type="PRINTS" id="PR00069">
    <property type="entry name" value="ALDKETRDTASE"/>
</dbReference>
<dbReference type="CDD" id="cd19071">
    <property type="entry name" value="AKR_AKR1-5-like"/>
    <property type="match status" value="1"/>
</dbReference>
<dbReference type="PANTHER" id="PTHR43827:SF3">
    <property type="entry name" value="NADP-DEPENDENT OXIDOREDUCTASE DOMAIN-CONTAINING PROTEIN"/>
    <property type="match status" value="1"/>
</dbReference>
<protein>
    <submittedName>
        <fullName evidence="8">Aldo/keto reductase family oxidoreductase, putative</fullName>
    </submittedName>
</protein>
<comment type="similarity">
    <text evidence="1">Belongs to the aldo/keto reductase family.</text>
</comment>
<evidence type="ECO:0000259" key="7">
    <source>
        <dbReference type="Pfam" id="PF00248"/>
    </source>
</evidence>
<keyword evidence="9" id="KW-1185">Reference proteome</keyword>
<dbReference type="OMA" id="YCLQKNW"/>
<reference evidence="8" key="2">
    <citation type="submission" date="2013-10" db="EMBL/GenBank/DDBJ databases">
        <authorList>
            <person name="Aslett M."/>
        </authorList>
    </citation>
    <scope>NUCLEOTIDE SEQUENCE [LARGE SCALE GENOMIC DNA]</scope>
    <source>
        <strain evidence="8">Houghton</strain>
    </source>
</reference>
<dbReference type="Proteomes" id="UP000018050">
    <property type="component" value="Unassembled WGS sequence"/>
</dbReference>
<evidence type="ECO:0000313" key="8">
    <source>
        <dbReference type="EMBL" id="CDI80286.1"/>
    </source>
</evidence>
<keyword evidence="2" id="KW-0521">NADP</keyword>
<dbReference type="Pfam" id="PF00248">
    <property type="entry name" value="Aldo_ket_red"/>
    <property type="match status" value="1"/>
</dbReference>
<proteinExistence type="inferred from homology"/>
<feature type="binding site" evidence="5">
    <location>
        <position position="120"/>
    </location>
    <ligand>
        <name>substrate</name>
    </ligand>
</feature>
<dbReference type="InterPro" id="IPR020471">
    <property type="entry name" value="AKR"/>
</dbReference>
<dbReference type="OrthoDB" id="416253at2759"/>
<name>U6GJ66_EIMAC</name>
<dbReference type="RefSeq" id="XP_013249743.1">
    <property type="nucleotide sequence ID" value="XM_013394289.1"/>
</dbReference>
<dbReference type="InterPro" id="IPR036812">
    <property type="entry name" value="NAD(P)_OxRdtase_dom_sf"/>
</dbReference>
<gene>
    <name evidence="8" type="ORF">EAH_00014410</name>
</gene>
<evidence type="ECO:0000256" key="2">
    <source>
        <dbReference type="ARBA" id="ARBA00022857"/>
    </source>
</evidence>
<feature type="site" description="Lowers pKa of active site Tyr" evidence="6">
    <location>
        <position position="86"/>
    </location>
</feature>
<evidence type="ECO:0000313" key="9">
    <source>
        <dbReference type="Proteomes" id="UP000018050"/>
    </source>
</evidence>
<feature type="domain" description="NADP-dependent oxidoreductase" evidence="7">
    <location>
        <begin position="30"/>
        <end position="270"/>
    </location>
</feature>